<dbReference type="AlphaFoldDB" id="A0A518CG12"/>
<accession>A0A518CG12</accession>
<evidence type="ECO:0000313" key="3">
    <source>
        <dbReference type="Proteomes" id="UP000318626"/>
    </source>
</evidence>
<dbReference type="Proteomes" id="UP000318626">
    <property type="component" value="Chromosome"/>
</dbReference>
<organism evidence="2 3">
    <name type="scientific">Bremerella volcania</name>
    <dbReference type="NCBI Taxonomy" id="2527984"/>
    <lineage>
        <taxon>Bacteria</taxon>
        <taxon>Pseudomonadati</taxon>
        <taxon>Planctomycetota</taxon>
        <taxon>Planctomycetia</taxon>
        <taxon>Pirellulales</taxon>
        <taxon>Pirellulaceae</taxon>
        <taxon>Bremerella</taxon>
    </lineage>
</organism>
<sequence precursor="true">MRNAILVPAVIFSLIGAGSLAAEKGTITCGAPYMGTDNGAVIVATITRVLDKKATNGHPPQLQLQVEEVLRGELKPNRYLAIWSPPPHDIDYGDVVTNPRYIQWRATPLAAPKVDTKWILWGEMSPANRQPNSVPVFRTNPFHCYAYSAERRAWSIEQIRAGQQRQRDYAKQKEMEKRHWESALASWQANFTEKKIGELSQQADVIVVAKEAGYSSSPKKQTRFTFRVSQVLKGNLRQPFERDKTWIYVSTEGTLTQLLQRQGHQLPDYEWILFLTHTGLVPSRATGSPDHYQMLDNNSGIFAVDPSHVEAISKILGK</sequence>
<evidence type="ECO:0000313" key="2">
    <source>
        <dbReference type="EMBL" id="QDU78147.1"/>
    </source>
</evidence>
<keyword evidence="3" id="KW-1185">Reference proteome</keyword>
<keyword evidence="1" id="KW-0732">Signal</keyword>
<name>A0A518CG12_9BACT</name>
<reference evidence="3" key="1">
    <citation type="submission" date="2019-02" db="EMBL/GenBank/DDBJ databases">
        <title>Deep-cultivation of Planctomycetes and their phenomic and genomic characterization uncovers novel biology.</title>
        <authorList>
            <person name="Wiegand S."/>
            <person name="Jogler M."/>
            <person name="Boedeker C."/>
            <person name="Pinto D."/>
            <person name="Vollmers J."/>
            <person name="Rivas-Marin E."/>
            <person name="Kohn T."/>
            <person name="Peeters S.H."/>
            <person name="Heuer A."/>
            <person name="Rast P."/>
            <person name="Oberbeckmann S."/>
            <person name="Bunk B."/>
            <person name="Jeske O."/>
            <person name="Meyerdierks A."/>
            <person name="Storesund J.E."/>
            <person name="Kallscheuer N."/>
            <person name="Luecker S."/>
            <person name="Lage O.M."/>
            <person name="Pohl T."/>
            <person name="Merkel B.J."/>
            <person name="Hornburger P."/>
            <person name="Mueller R.-W."/>
            <person name="Bruemmer F."/>
            <person name="Labrenz M."/>
            <person name="Spormann A.M."/>
            <person name="Op den Camp H."/>
            <person name="Overmann J."/>
            <person name="Amann R."/>
            <person name="Jetten M.S.M."/>
            <person name="Mascher T."/>
            <person name="Medema M.H."/>
            <person name="Devos D.P."/>
            <person name="Kaster A.-K."/>
            <person name="Ovreas L."/>
            <person name="Rohde M."/>
            <person name="Galperin M.Y."/>
            <person name="Jogler C."/>
        </authorList>
    </citation>
    <scope>NUCLEOTIDE SEQUENCE [LARGE SCALE GENOMIC DNA]</scope>
    <source>
        <strain evidence="3">Pan97</strain>
    </source>
</reference>
<feature type="signal peptide" evidence="1">
    <location>
        <begin position="1"/>
        <end position="21"/>
    </location>
</feature>
<dbReference type="EMBL" id="CP036289">
    <property type="protein sequence ID" value="QDU78147.1"/>
    <property type="molecule type" value="Genomic_DNA"/>
</dbReference>
<evidence type="ECO:0000256" key="1">
    <source>
        <dbReference type="SAM" id="SignalP"/>
    </source>
</evidence>
<feature type="chain" id="PRO_5022040014" evidence="1">
    <location>
        <begin position="22"/>
        <end position="318"/>
    </location>
</feature>
<proteinExistence type="predicted"/>
<dbReference type="OrthoDB" id="10001678at2"/>
<dbReference type="RefSeq" id="WP_144977746.1">
    <property type="nucleotide sequence ID" value="NZ_CP036289.1"/>
</dbReference>
<protein>
    <submittedName>
        <fullName evidence="2">Uncharacterized protein</fullName>
    </submittedName>
</protein>
<dbReference type="KEGG" id="bvo:Pan97_52290"/>
<gene>
    <name evidence="2" type="ORF">Pan97_52290</name>
</gene>